<reference evidence="1" key="2">
    <citation type="journal article" date="2021" name="PeerJ">
        <title>Extensive microbial diversity within the chicken gut microbiome revealed by metagenomics and culture.</title>
        <authorList>
            <person name="Gilroy R."/>
            <person name="Ravi A."/>
            <person name="Getino M."/>
            <person name="Pursley I."/>
            <person name="Horton D.L."/>
            <person name="Alikhan N.F."/>
            <person name="Baker D."/>
            <person name="Gharbi K."/>
            <person name="Hall N."/>
            <person name="Watson M."/>
            <person name="Adriaenssens E.M."/>
            <person name="Foster-Nyarko E."/>
            <person name="Jarju S."/>
            <person name="Secka A."/>
            <person name="Antonio M."/>
            <person name="Oren A."/>
            <person name="Chaudhuri R.R."/>
            <person name="La Ragione R."/>
            <person name="Hildebrand F."/>
            <person name="Pallen M.J."/>
        </authorList>
    </citation>
    <scope>NUCLEOTIDE SEQUENCE</scope>
    <source>
        <strain evidence="1">3924</strain>
    </source>
</reference>
<comment type="caution">
    <text evidence="1">The sequence shown here is derived from an EMBL/GenBank/DDBJ whole genome shotgun (WGS) entry which is preliminary data.</text>
</comment>
<dbReference type="EMBL" id="JADIMV010000051">
    <property type="protein sequence ID" value="MBO8439607.1"/>
    <property type="molecule type" value="Genomic_DNA"/>
</dbReference>
<dbReference type="InterPro" id="IPR054333">
    <property type="entry name" value="REase-ARP-assoc"/>
</dbReference>
<name>A0A940IEH5_9BACT</name>
<organism evidence="1 2">
    <name type="scientific">Candidatus Aphodosoma intestinipullorum</name>
    <dbReference type="NCBI Taxonomy" id="2840674"/>
    <lineage>
        <taxon>Bacteria</taxon>
        <taxon>Pseudomonadati</taxon>
        <taxon>Bacteroidota</taxon>
        <taxon>Bacteroidia</taxon>
        <taxon>Bacteroidales</taxon>
        <taxon>Candidatus Aphodosoma</taxon>
    </lineage>
</organism>
<reference evidence="1" key="1">
    <citation type="submission" date="2020-10" db="EMBL/GenBank/DDBJ databases">
        <authorList>
            <person name="Gilroy R."/>
        </authorList>
    </citation>
    <scope>NUCLEOTIDE SEQUENCE</scope>
    <source>
        <strain evidence="1">3924</strain>
    </source>
</reference>
<sequence length="280" mass="32048">MNYSDYLKLKQKQWAVRHGLSVDEKGYLSSYYENIFGGLPAEVEQMFRDADGNELTDMAGRPANMKALHSSSALCVNVFSYMRNDAEQALRALGIDGLLAGNEIRFEYKNTIIAGSRPSNLDMMLTAREHFYAVESKFLEPYSYSPNILKSKYLATDGLWNGLPCIHEYIIGMADCAEGKHLDYSCLDAAQLIKHLLGLMRNESINGDKTRFYLVYLYYDAPDDRGAVHRAEIARFAELMASDNVNFKVVTYQEVLYNLNTILDYSSHKEYLDYINERYM</sequence>
<dbReference type="Proteomes" id="UP000712007">
    <property type="component" value="Unassembled WGS sequence"/>
</dbReference>
<evidence type="ECO:0000313" key="2">
    <source>
        <dbReference type="Proteomes" id="UP000712007"/>
    </source>
</evidence>
<dbReference type="Pfam" id="PF22558">
    <property type="entry name" value="REase-ARP"/>
    <property type="match status" value="1"/>
</dbReference>
<proteinExistence type="predicted"/>
<evidence type="ECO:0000313" key="1">
    <source>
        <dbReference type="EMBL" id="MBO8439607.1"/>
    </source>
</evidence>
<protein>
    <submittedName>
        <fullName evidence="1">Uncharacterized protein</fullName>
    </submittedName>
</protein>
<dbReference type="AlphaFoldDB" id="A0A940IEH5"/>
<accession>A0A940IEH5</accession>
<gene>
    <name evidence="1" type="ORF">IAC51_03045</name>
</gene>